<protein>
    <submittedName>
        <fullName evidence="3">Uncharacterized protein</fullName>
    </submittedName>
</protein>
<name>F7AUU0_CIOIN</name>
<dbReference type="Ensembl" id="ENSCINT00000023602.2">
    <property type="protein sequence ID" value="ENSCINP00000023356.2"/>
    <property type="gene ID" value="ENSCING00000012536.2"/>
</dbReference>
<sequence length="229" mass="25478">TENPLYQPVDRDVSFPRNLHPITNKRSILGYFRQKAHEFGFSGEAQPQIHNDVDPILPAERRDSLNQRRNSTNQDKPLATQDATDLTVSPSESTIASFLAQDIEENHIKTTLSDLLVKRGVPAALLETVTEGEGLPFTTVPKDTAVQSTQCVSGICPDEPRCIRRITSDERCPSKLSTITQESRGNQPCKMFHILNIVVQIFNIVLTLGLLGTAGYTGKSNYRFSNLKK</sequence>
<reference evidence="3" key="3">
    <citation type="submission" date="2025-08" db="UniProtKB">
        <authorList>
            <consortium name="Ensembl"/>
        </authorList>
    </citation>
    <scope>IDENTIFICATION</scope>
</reference>
<dbReference type="HOGENOM" id="CLU_1212147_0_0_1"/>
<keyword evidence="4" id="KW-1185">Reference proteome</keyword>
<proteinExistence type="predicted"/>
<evidence type="ECO:0000313" key="3">
    <source>
        <dbReference type="Ensembl" id="ENSCINP00000023356.2"/>
    </source>
</evidence>
<feature type="region of interest" description="Disordered" evidence="1">
    <location>
        <begin position="67"/>
        <end position="87"/>
    </location>
</feature>
<reference evidence="4" key="1">
    <citation type="journal article" date="2002" name="Science">
        <title>The draft genome of Ciona intestinalis: insights into chordate and vertebrate origins.</title>
        <authorList>
            <person name="Dehal P."/>
            <person name="Satou Y."/>
            <person name="Campbell R.K."/>
            <person name="Chapman J."/>
            <person name="Degnan B."/>
            <person name="De Tomaso A."/>
            <person name="Davidson B."/>
            <person name="Di Gregorio A."/>
            <person name="Gelpke M."/>
            <person name="Goodstein D.M."/>
            <person name="Harafuji N."/>
            <person name="Hastings K.E."/>
            <person name="Ho I."/>
            <person name="Hotta K."/>
            <person name="Huang W."/>
            <person name="Kawashima T."/>
            <person name="Lemaire P."/>
            <person name="Martinez D."/>
            <person name="Meinertzhagen I.A."/>
            <person name="Necula S."/>
            <person name="Nonaka M."/>
            <person name="Putnam N."/>
            <person name="Rash S."/>
            <person name="Saiga H."/>
            <person name="Satake M."/>
            <person name="Terry A."/>
            <person name="Yamada L."/>
            <person name="Wang H.G."/>
            <person name="Awazu S."/>
            <person name="Azumi K."/>
            <person name="Boore J."/>
            <person name="Branno M."/>
            <person name="Chin-Bow S."/>
            <person name="DeSantis R."/>
            <person name="Doyle S."/>
            <person name="Francino P."/>
            <person name="Keys D.N."/>
            <person name="Haga S."/>
            <person name="Hayashi H."/>
            <person name="Hino K."/>
            <person name="Imai K.S."/>
            <person name="Inaba K."/>
            <person name="Kano S."/>
            <person name="Kobayashi K."/>
            <person name="Kobayashi M."/>
            <person name="Lee B.I."/>
            <person name="Makabe K.W."/>
            <person name="Manohar C."/>
            <person name="Matassi G."/>
            <person name="Medina M."/>
            <person name="Mochizuki Y."/>
            <person name="Mount S."/>
            <person name="Morishita T."/>
            <person name="Miura S."/>
            <person name="Nakayama A."/>
            <person name="Nishizaka S."/>
            <person name="Nomoto H."/>
            <person name="Ohta F."/>
            <person name="Oishi K."/>
            <person name="Rigoutsos I."/>
            <person name="Sano M."/>
            <person name="Sasaki A."/>
            <person name="Sasakura Y."/>
            <person name="Shoguchi E."/>
            <person name="Shin-i T."/>
            <person name="Spagnuolo A."/>
            <person name="Stainier D."/>
            <person name="Suzuki M.M."/>
            <person name="Tassy O."/>
            <person name="Takatori N."/>
            <person name="Tokuoka M."/>
            <person name="Yagi K."/>
            <person name="Yoshizaki F."/>
            <person name="Wada S."/>
            <person name="Zhang C."/>
            <person name="Hyatt P.D."/>
            <person name="Larimer F."/>
            <person name="Detter C."/>
            <person name="Doggett N."/>
            <person name="Glavina T."/>
            <person name="Hawkins T."/>
            <person name="Richardson P."/>
            <person name="Lucas S."/>
            <person name="Kohara Y."/>
            <person name="Levine M."/>
            <person name="Satoh N."/>
            <person name="Rokhsar D.S."/>
        </authorList>
    </citation>
    <scope>NUCLEOTIDE SEQUENCE [LARGE SCALE GENOMIC DNA]</scope>
</reference>
<evidence type="ECO:0000313" key="4">
    <source>
        <dbReference type="Proteomes" id="UP000008144"/>
    </source>
</evidence>
<dbReference type="EMBL" id="EAAA01000350">
    <property type="status" value="NOT_ANNOTATED_CDS"/>
    <property type="molecule type" value="Genomic_DNA"/>
</dbReference>
<dbReference type="OMA" id="CVSGICP"/>
<dbReference type="AlphaFoldDB" id="F7AUU0"/>
<evidence type="ECO:0000256" key="2">
    <source>
        <dbReference type="SAM" id="Phobius"/>
    </source>
</evidence>
<evidence type="ECO:0000256" key="1">
    <source>
        <dbReference type="SAM" id="MobiDB-lite"/>
    </source>
</evidence>
<organism evidence="3 4">
    <name type="scientific">Ciona intestinalis</name>
    <name type="common">Transparent sea squirt</name>
    <name type="synonym">Ascidia intestinalis</name>
    <dbReference type="NCBI Taxonomy" id="7719"/>
    <lineage>
        <taxon>Eukaryota</taxon>
        <taxon>Metazoa</taxon>
        <taxon>Chordata</taxon>
        <taxon>Tunicata</taxon>
        <taxon>Ascidiacea</taxon>
        <taxon>Phlebobranchia</taxon>
        <taxon>Cionidae</taxon>
        <taxon>Ciona</taxon>
    </lineage>
</organism>
<dbReference type="GeneTree" id="ENSGT00390000012389"/>
<reference evidence="3" key="4">
    <citation type="submission" date="2025-09" db="UniProtKB">
        <authorList>
            <consortium name="Ensembl"/>
        </authorList>
    </citation>
    <scope>IDENTIFICATION</scope>
</reference>
<keyword evidence="2" id="KW-0812">Transmembrane</keyword>
<reference evidence="3" key="2">
    <citation type="journal article" date="2008" name="Genome Biol.">
        <title>Improved genome assembly and evidence-based global gene model set for the chordate Ciona intestinalis: new insight into intron and operon populations.</title>
        <authorList>
            <person name="Satou Y."/>
            <person name="Mineta K."/>
            <person name="Ogasawara M."/>
            <person name="Sasakura Y."/>
            <person name="Shoguchi E."/>
            <person name="Ueno K."/>
            <person name="Yamada L."/>
            <person name="Matsumoto J."/>
            <person name="Wasserscheid J."/>
            <person name="Dewar K."/>
            <person name="Wiley G.B."/>
            <person name="Macmil S.L."/>
            <person name="Roe B.A."/>
            <person name="Zeller R.W."/>
            <person name="Hastings K.E."/>
            <person name="Lemaire P."/>
            <person name="Lindquist E."/>
            <person name="Endo T."/>
            <person name="Hotta K."/>
            <person name="Inaba K."/>
        </authorList>
    </citation>
    <scope>NUCLEOTIDE SEQUENCE [LARGE SCALE GENOMIC DNA]</scope>
    <source>
        <strain evidence="3">wild type</strain>
    </source>
</reference>
<keyword evidence="2" id="KW-0472">Membrane</keyword>
<dbReference type="InParanoid" id="F7AUU0"/>
<dbReference type="Proteomes" id="UP000008144">
    <property type="component" value="Chromosome 1"/>
</dbReference>
<feature type="transmembrane region" description="Helical" evidence="2">
    <location>
        <begin position="191"/>
        <end position="216"/>
    </location>
</feature>
<accession>F7AUU0</accession>
<keyword evidence="2" id="KW-1133">Transmembrane helix</keyword>